<reference evidence="4 5" key="1">
    <citation type="submission" date="2020-07" db="EMBL/GenBank/DDBJ databases">
        <title>Pseudogemmobacter sp. nov., isolated from poultry manure in Taiwan.</title>
        <authorList>
            <person name="Lin S.-Y."/>
            <person name="Tang Y.-S."/>
            <person name="Young C.-C."/>
        </authorList>
    </citation>
    <scope>NUCLEOTIDE SEQUENCE [LARGE SCALE GENOMIC DNA]</scope>
    <source>
        <strain evidence="4 5">CC-YST710</strain>
    </source>
</reference>
<dbReference type="SUPFAM" id="SSF55811">
    <property type="entry name" value="Nudix"/>
    <property type="match status" value="1"/>
</dbReference>
<dbReference type="PANTHER" id="PTHR43046">
    <property type="entry name" value="GDP-MANNOSE MANNOSYL HYDROLASE"/>
    <property type="match status" value="1"/>
</dbReference>
<accession>A0ABS8CHH5</accession>
<dbReference type="PROSITE" id="PS00893">
    <property type="entry name" value="NUDIX_BOX"/>
    <property type="match status" value="1"/>
</dbReference>
<dbReference type="Gene3D" id="3.90.79.10">
    <property type="entry name" value="Nucleoside Triphosphate Pyrophosphohydrolase"/>
    <property type="match status" value="1"/>
</dbReference>
<comment type="caution">
    <text evidence="4">The sequence shown here is derived from an EMBL/GenBank/DDBJ whole genome shotgun (WGS) entry which is preliminary data.</text>
</comment>
<dbReference type="Pfam" id="PF00293">
    <property type="entry name" value="NUDIX"/>
    <property type="match status" value="1"/>
</dbReference>
<dbReference type="PROSITE" id="PS51462">
    <property type="entry name" value="NUDIX"/>
    <property type="match status" value="1"/>
</dbReference>
<sequence length="150" mass="16651">MSAAAAFHGAKAAFLNGSRVLTLQRDDLPALPWPGYHDLPGGGREGDEAPEACLLRELEEEFGLRLPPGRLRYRQSWPSMNGAALPSWFFAGEITAAEIAQIRFGEEGQGWQMMDISRFLSHPRAIPALQDRLRLALRNYPPPGLMQARL</sequence>
<proteinExistence type="predicted"/>
<evidence type="ECO:0000256" key="1">
    <source>
        <dbReference type="ARBA" id="ARBA00001946"/>
    </source>
</evidence>
<organism evidence="4 5">
    <name type="scientific">Pseudogemmobacter faecipullorum</name>
    <dbReference type="NCBI Taxonomy" id="2755041"/>
    <lineage>
        <taxon>Bacteria</taxon>
        <taxon>Pseudomonadati</taxon>
        <taxon>Pseudomonadota</taxon>
        <taxon>Alphaproteobacteria</taxon>
        <taxon>Rhodobacterales</taxon>
        <taxon>Paracoccaceae</taxon>
        <taxon>Pseudogemmobacter</taxon>
    </lineage>
</organism>
<evidence type="ECO:0000313" key="4">
    <source>
        <dbReference type="EMBL" id="MCB5408824.1"/>
    </source>
</evidence>
<name>A0ABS8CHH5_9RHOB</name>
<dbReference type="EMBL" id="JACDXX010000002">
    <property type="protein sequence ID" value="MCB5408824.1"/>
    <property type="molecule type" value="Genomic_DNA"/>
</dbReference>
<dbReference type="Proteomes" id="UP001198571">
    <property type="component" value="Unassembled WGS sequence"/>
</dbReference>
<dbReference type="InterPro" id="IPR020084">
    <property type="entry name" value="NUDIX_hydrolase_CS"/>
</dbReference>
<evidence type="ECO:0000259" key="3">
    <source>
        <dbReference type="PROSITE" id="PS51462"/>
    </source>
</evidence>
<gene>
    <name evidence="4" type="ORF">H0485_02220</name>
</gene>
<dbReference type="InterPro" id="IPR000086">
    <property type="entry name" value="NUDIX_hydrolase_dom"/>
</dbReference>
<dbReference type="InterPro" id="IPR015797">
    <property type="entry name" value="NUDIX_hydrolase-like_dom_sf"/>
</dbReference>
<evidence type="ECO:0000256" key="2">
    <source>
        <dbReference type="ARBA" id="ARBA00022801"/>
    </source>
</evidence>
<feature type="domain" description="Nudix hydrolase" evidence="3">
    <location>
        <begin position="1"/>
        <end position="137"/>
    </location>
</feature>
<keyword evidence="2 4" id="KW-0378">Hydrolase</keyword>
<evidence type="ECO:0000313" key="5">
    <source>
        <dbReference type="Proteomes" id="UP001198571"/>
    </source>
</evidence>
<keyword evidence="5" id="KW-1185">Reference proteome</keyword>
<dbReference type="PANTHER" id="PTHR43046:SF14">
    <property type="entry name" value="MUTT_NUDIX FAMILY PROTEIN"/>
    <property type="match status" value="1"/>
</dbReference>
<dbReference type="GO" id="GO:0016787">
    <property type="term" value="F:hydrolase activity"/>
    <property type="evidence" value="ECO:0007669"/>
    <property type="project" value="UniProtKB-KW"/>
</dbReference>
<dbReference type="CDD" id="cd04682">
    <property type="entry name" value="NUDIX_Hydrolase"/>
    <property type="match status" value="1"/>
</dbReference>
<protein>
    <submittedName>
        <fullName evidence="4">NUDIX hydrolase</fullName>
    </submittedName>
</protein>
<comment type="cofactor">
    <cofactor evidence="1">
        <name>Mg(2+)</name>
        <dbReference type="ChEBI" id="CHEBI:18420"/>
    </cofactor>
</comment>